<evidence type="ECO:0000313" key="6">
    <source>
        <dbReference type="EMBL" id="CAG6398393.1"/>
    </source>
</evidence>
<dbReference type="CDD" id="cd02440">
    <property type="entry name" value="AdoMet_MTases"/>
    <property type="match status" value="1"/>
</dbReference>
<keyword evidence="1 4" id="KW-0489">Methyltransferase</keyword>
<keyword evidence="3 4" id="KW-0949">S-adenosyl-L-methionine</keyword>
<sequence>MEPGTGAGLNTAVERYYDITLDLYEDLWGEHVHHGFWDPGEVPGVTGADRHAATDRLVRELVDFARVPAGSRVLDVGCGIGGPALHLAGAMGCTVEGVTLSARQAARANEKAQAAGVAGRARFHQLDALSTGFPDASFDVVWALESLMHLPDRPAFFAEAMRLLRPGGTLAVATWSVREGELDDAEQDLVRQILQHQVMPDFSSLEEHERQAAAAGFADVASVDWSSAVANSWDPSFAQIRRFEQGRTVMRQLARERGVDVLGFFHAGPLMKKGFDTGVVTYGAVRATRPEPGDAAAAALIRPVADLLRGIVGEDGAWLDSVVPGTRIDGDLLVESHELAAWSLALRDRYGDGVDLAAYVSGLEIDEIVELTVADVAGYVAAHRSDDAGGSRDSGPAPADGR</sequence>
<feature type="domain" description="Polyketide synthase-like methyltransferase" evidence="5">
    <location>
        <begin position="39"/>
        <end position="305"/>
    </location>
</feature>
<evidence type="ECO:0000256" key="1">
    <source>
        <dbReference type="ARBA" id="ARBA00022603"/>
    </source>
</evidence>
<dbReference type="Pfam" id="PF08241">
    <property type="entry name" value="Methyltransf_11"/>
    <property type="match status" value="1"/>
</dbReference>
<dbReference type="GO" id="GO:0008757">
    <property type="term" value="F:S-adenosylmethionine-dependent methyltransferase activity"/>
    <property type="evidence" value="ECO:0007669"/>
    <property type="project" value="InterPro"/>
</dbReference>
<dbReference type="RefSeq" id="WP_251499714.1">
    <property type="nucleotide sequence ID" value="NZ_CAJSLV010000103.1"/>
</dbReference>
<gene>
    <name evidence="6" type="ORF">SCOCK_70077</name>
</gene>
<dbReference type="InterPro" id="IPR029063">
    <property type="entry name" value="SAM-dependent_MTases_sf"/>
</dbReference>
<comment type="similarity">
    <text evidence="4">Belongs to the class I-like SAM-binding methyltransferase superfamily. gTMT family.</text>
</comment>
<accession>A0A9W4DXQ5</accession>
<feature type="region of interest" description="SAM motif III" evidence="4">
    <location>
        <begin position="163"/>
        <end position="172"/>
    </location>
</feature>
<dbReference type="InterPro" id="IPR013216">
    <property type="entry name" value="Methyltransf_11"/>
</dbReference>
<keyword evidence="2 4" id="KW-0808">Transferase</keyword>
<dbReference type="AlphaFoldDB" id="A0A9W4DXQ5"/>
<dbReference type="PANTHER" id="PTHR44068">
    <property type="entry name" value="ZGC:194242"/>
    <property type="match status" value="1"/>
</dbReference>
<dbReference type="PROSITE" id="PS51581">
    <property type="entry name" value="SAM_GTMT"/>
    <property type="match status" value="1"/>
</dbReference>
<feature type="region of interest" description="SAM motif I" evidence="4">
    <location>
        <begin position="73"/>
        <end position="82"/>
    </location>
</feature>
<dbReference type="EMBL" id="CAJSLV010000103">
    <property type="protein sequence ID" value="CAG6398393.1"/>
    <property type="molecule type" value="Genomic_DNA"/>
</dbReference>
<feature type="region of interest" description="SAM motif II" evidence="4">
    <location>
        <begin position="136"/>
        <end position="144"/>
    </location>
</feature>
<evidence type="ECO:0000256" key="4">
    <source>
        <dbReference type="PROSITE-ProRule" id="PRU00914"/>
    </source>
</evidence>
<comment type="caution">
    <text evidence="6">The sequence shown here is derived from an EMBL/GenBank/DDBJ whole genome shotgun (WGS) entry which is preliminary data.</text>
</comment>
<dbReference type="InterPro" id="IPR020803">
    <property type="entry name" value="MeTfrase_dom"/>
</dbReference>
<dbReference type="GO" id="GO:0032259">
    <property type="term" value="P:methylation"/>
    <property type="evidence" value="ECO:0007669"/>
    <property type="project" value="UniProtKB-UniRule"/>
</dbReference>
<dbReference type="Proteomes" id="UP001152519">
    <property type="component" value="Unassembled WGS sequence"/>
</dbReference>
<evidence type="ECO:0000313" key="7">
    <source>
        <dbReference type="Proteomes" id="UP001152519"/>
    </source>
</evidence>
<reference evidence="6" key="1">
    <citation type="submission" date="2021-05" db="EMBL/GenBank/DDBJ databases">
        <authorList>
            <person name="Arsene-Ploetze F."/>
        </authorList>
    </citation>
    <scope>NUCLEOTIDE SEQUENCE</scope>
    <source>
        <strain evidence="6">DSM 42138</strain>
    </source>
</reference>
<evidence type="ECO:0000256" key="3">
    <source>
        <dbReference type="ARBA" id="ARBA00022691"/>
    </source>
</evidence>
<keyword evidence="7" id="KW-1185">Reference proteome</keyword>
<proteinExistence type="inferred from homology"/>
<evidence type="ECO:0000256" key="2">
    <source>
        <dbReference type="ARBA" id="ARBA00022679"/>
    </source>
</evidence>
<dbReference type="SMART" id="SM00828">
    <property type="entry name" value="PKS_MT"/>
    <property type="match status" value="1"/>
</dbReference>
<organism evidence="6 7">
    <name type="scientific">Actinacidiphila cocklensis</name>
    <dbReference type="NCBI Taxonomy" id="887465"/>
    <lineage>
        <taxon>Bacteria</taxon>
        <taxon>Bacillati</taxon>
        <taxon>Actinomycetota</taxon>
        <taxon>Actinomycetes</taxon>
        <taxon>Kitasatosporales</taxon>
        <taxon>Streptomycetaceae</taxon>
        <taxon>Actinacidiphila</taxon>
    </lineage>
</organism>
<dbReference type="Gene3D" id="3.40.50.150">
    <property type="entry name" value="Vaccinia Virus protein VP39"/>
    <property type="match status" value="1"/>
</dbReference>
<dbReference type="InterPro" id="IPR050447">
    <property type="entry name" value="Erg6_SMT_methyltransf"/>
</dbReference>
<protein>
    <submittedName>
        <fullName evidence="6">Tocopherol O-methyltransferase</fullName>
    </submittedName>
</protein>
<name>A0A9W4DXQ5_9ACTN</name>
<dbReference type="PANTHER" id="PTHR44068:SF11">
    <property type="entry name" value="GERANYL DIPHOSPHATE 2-C-METHYLTRANSFERASE"/>
    <property type="match status" value="1"/>
</dbReference>
<dbReference type="SUPFAM" id="SSF53335">
    <property type="entry name" value="S-adenosyl-L-methionine-dependent methyltransferases"/>
    <property type="match status" value="1"/>
</dbReference>
<dbReference type="InterPro" id="IPR025774">
    <property type="entry name" value="PiNMT-like"/>
</dbReference>
<evidence type="ECO:0000259" key="5">
    <source>
        <dbReference type="SMART" id="SM00828"/>
    </source>
</evidence>